<proteinExistence type="predicted"/>
<feature type="compositionally biased region" description="Basic and acidic residues" evidence="2">
    <location>
        <begin position="575"/>
        <end position="589"/>
    </location>
</feature>
<feature type="compositionally biased region" description="Polar residues" evidence="2">
    <location>
        <begin position="474"/>
        <end position="489"/>
    </location>
</feature>
<dbReference type="EMBL" id="KB454504">
    <property type="protein sequence ID" value="EME29890.1"/>
    <property type="molecule type" value="Genomic_DNA"/>
</dbReference>
<feature type="compositionally biased region" description="Polar residues" evidence="2">
    <location>
        <begin position="499"/>
        <end position="508"/>
    </location>
</feature>
<dbReference type="Gramene" id="EME29890">
    <property type="protein sequence ID" value="EME29890"/>
    <property type="gene ID" value="Gasu_26770"/>
</dbReference>
<feature type="compositionally biased region" description="Polar residues" evidence="2">
    <location>
        <begin position="137"/>
        <end position="154"/>
    </location>
</feature>
<sequence length="630" mass="71853">MAEVAEEYDPKYEFLAPKYVNLLEAASEAALYDGADEWFDQLQSKTELVKESLVTQQEIRSKEQKSSLDSKNEGERNAGYLGQSGKELYGEVDSTTHFQEKNASEKENYSGQINAKGSVEENREKKEYPVTQKEETSPPSLSNSRDSHSSQPVDQQPHKTFPIKGNEGFSNIKHYSKSEKSILTEQLESGNRNKVQHKNKYFNGSRCDESIVTKGSRCKTANSVQHVEESKQNLSCVRKNRSVGPPAFRTEQRAFLHKERRKSSTDMNSKVNEPRTPKNFGASWKPRITIPQSPKFHSERRLRHCVERALRPEPNAKMQLVKVVRRVHGQTLTVPESPIFHTQKRADTHRALKGVPLTYEEEEMQKIQAERNALRKTIRSGRQNCAKTFNFHDLKPTKDTNQRMATIPRTFTFATQERSLQRRNSALNGTTSKTIGKVFLDNNKHVESRNTSMTLDQKLLKIPCRLPAERSVGNKPQSSVKLGSPPSTVETEKEDFSTTRKPQSISNLSRKKSSFVADPKKDVFTRLYEHGKRRTCEASPTTNKSLLTDNNRTRQPVILSGRSLPQTRPVSNVTDAKDKKVDDKRHVEHSTLRPQYAFRHNSPVHNKSRRASRVPLVENEQVVETSTKMN</sequence>
<organism evidence="3 4">
    <name type="scientific">Galdieria sulphuraria</name>
    <name type="common">Red alga</name>
    <dbReference type="NCBI Taxonomy" id="130081"/>
    <lineage>
        <taxon>Eukaryota</taxon>
        <taxon>Rhodophyta</taxon>
        <taxon>Bangiophyceae</taxon>
        <taxon>Galdieriales</taxon>
        <taxon>Galdieriaceae</taxon>
        <taxon>Galdieria</taxon>
    </lineage>
</organism>
<gene>
    <name evidence="3" type="ORF">Gasu_26770</name>
</gene>
<evidence type="ECO:0000256" key="1">
    <source>
        <dbReference type="SAM" id="Coils"/>
    </source>
</evidence>
<dbReference type="OrthoDB" id="10371460at2759"/>
<feature type="coiled-coil region" evidence="1">
    <location>
        <begin position="357"/>
        <end position="384"/>
    </location>
</feature>
<name>M2X0M4_GALSU</name>
<feature type="region of interest" description="Disordered" evidence="2">
    <location>
        <begin position="256"/>
        <end position="290"/>
    </location>
</feature>
<keyword evidence="4" id="KW-1185">Reference proteome</keyword>
<keyword evidence="1" id="KW-0175">Coiled coil</keyword>
<feature type="compositionally biased region" description="Basic and acidic residues" evidence="2">
    <location>
        <begin position="118"/>
        <end position="136"/>
    </location>
</feature>
<evidence type="ECO:0000313" key="3">
    <source>
        <dbReference type="EMBL" id="EME29890.1"/>
    </source>
</evidence>
<evidence type="ECO:0000313" key="4">
    <source>
        <dbReference type="Proteomes" id="UP000030680"/>
    </source>
</evidence>
<feature type="compositionally biased region" description="Polar residues" evidence="2">
    <location>
        <begin position="564"/>
        <end position="574"/>
    </location>
</feature>
<evidence type="ECO:0000256" key="2">
    <source>
        <dbReference type="SAM" id="MobiDB-lite"/>
    </source>
</evidence>
<feature type="region of interest" description="Disordered" evidence="2">
    <location>
        <begin position="564"/>
        <end position="589"/>
    </location>
</feature>
<dbReference type="AlphaFoldDB" id="M2X0M4"/>
<feature type="region of interest" description="Disordered" evidence="2">
    <location>
        <begin position="469"/>
        <end position="514"/>
    </location>
</feature>
<dbReference type="GeneID" id="17088654"/>
<feature type="region of interest" description="Disordered" evidence="2">
    <location>
        <begin position="54"/>
        <end position="169"/>
    </location>
</feature>
<feature type="compositionally biased region" description="Basic and acidic residues" evidence="2">
    <location>
        <begin position="59"/>
        <end position="76"/>
    </location>
</feature>
<dbReference type="KEGG" id="gsl:Gasu_26770"/>
<dbReference type="Proteomes" id="UP000030680">
    <property type="component" value="Unassembled WGS sequence"/>
</dbReference>
<reference evidence="4" key="1">
    <citation type="journal article" date="2013" name="Science">
        <title>Gene transfer from bacteria and archaea facilitated evolution of an extremophilic eukaryote.</title>
        <authorList>
            <person name="Schonknecht G."/>
            <person name="Chen W.H."/>
            <person name="Ternes C.M."/>
            <person name="Barbier G.G."/>
            <person name="Shrestha R.P."/>
            <person name="Stanke M."/>
            <person name="Brautigam A."/>
            <person name="Baker B.J."/>
            <person name="Banfield J.F."/>
            <person name="Garavito R.M."/>
            <person name="Carr K."/>
            <person name="Wilkerson C."/>
            <person name="Rensing S.A."/>
            <person name="Gagneul D."/>
            <person name="Dickenson N.E."/>
            <person name="Oesterhelt C."/>
            <person name="Lercher M.J."/>
            <person name="Weber A.P."/>
        </authorList>
    </citation>
    <scope>NUCLEOTIDE SEQUENCE [LARGE SCALE GENOMIC DNA]</scope>
    <source>
        <strain evidence="4">074W</strain>
    </source>
</reference>
<protein>
    <submittedName>
        <fullName evidence="3">Uncharacterized protein</fullName>
    </submittedName>
</protein>
<feature type="compositionally biased region" description="Basic and acidic residues" evidence="2">
    <location>
        <begin position="98"/>
        <end position="108"/>
    </location>
</feature>
<dbReference type="RefSeq" id="XP_005706410.1">
    <property type="nucleotide sequence ID" value="XM_005706353.1"/>
</dbReference>
<accession>M2X0M4</accession>